<evidence type="ECO:0000256" key="1">
    <source>
        <dbReference type="ARBA" id="ARBA00004236"/>
    </source>
</evidence>
<feature type="domain" description="Glycosyltransferase 2-like" evidence="6">
    <location>
        <begin position="29"/>
        <end position="154"/>
    </location>
</feature>
<keyword evidence="5" id="KW-0472">Membrane</keyword>
<dbReference type="GO" id="GO:0005886">
    <property type="term" value="C:plasma membrane"/>
    <property type="evidence" value="ECO:0007669"/>
    <property type="project" value="UniProtKB-SubCell"/>
</dbReference>
<evidence type="ECO:0000259" key="6">
    <source>
        <dbReference type="Pfam" id="PF00535"/>
    </source>
</evidence>
<evidence type="ECO:0000256" key="2">
    <source>
        <dbReference type="ARBA" id="ARBA00022475"/>
    </source>
</evidence>
<dbReference type="InterPro" id="IPR026461">
    <property type="entry name" value="Trfase_2_rSAM/seldom_assoc"/>
</dbReference>
<evidence type="ECO:0000256" key="4">
    <source>
        <dbReference type="ARBA" id="ARBA00022679"/>
    </source>
</evidence>
<dbReference type="PANTHER" id="PTHR43646:SF2">
    <property type="entry name" value="GLYCOSYLTRANSFERASE 2-LIKE DOMAIN-CONTAINING PROTEIN"/>
    <property type="match status" value="1"/>
</dbReference>
<dbReference type="Pfam" id="PF00535">
    <property type="entry name" value="Glycos_transf_2"/>
    <property type="match status" value="1"/>
</dbReference>
<evidence type="ECO:0000256" key="5">
    <source>
        <dbReference type="ARBA" id="ARBA00023136"/>
    </source>
</evidence>
<keyword evidence="8" id="KW-1185">Reference proteome</keyword>
<keyword evidence="2" id="KW-1003">Cell membrane</keyword>
<evidence type="ECO:0000256" key="3">
    <source>
        <dbReference type="ARBA" id="ARBA00022676"/>
    </source>
</evidence>
<gene>
    <name evidence="7" type="ORF">FSC37_13525</name>
</gene>
<dbReference type="AlphaFoldDB" id="A0A5C6U704"/>
<dbReference type="InterPro" id="IPR029044">
    <property type="entry name" value="Nucleotide-diphossugar_trans"/>
</dbReference>
<dbReference type="InterPro" id="IPR001173">
    <property type="entry name" value="Glyco_trans_2-like"/>
</dbReference>
<comment type="caution">
    <text evidence="7">The sequence shown here is derived from an EMBL/GenBank/DDBJ whole genome shotgun (WGS) entry which is preliminary data.</text>
</comment>
<dbReference type="EMBL" id="VOPW01000001">
    <property type="protein sequence ID" value="TXC67528.1"/>
    <property type="molecule type" value="Genomic_DNA"/>
</dbReference>
<dbReference type="NCBIfam" id="TIGR04283">
    <property type="entry name" value="glyco_like_mftF"/>
    <property type="match status" value="1"/>
</dbReference>
<keyword evidence="4 7" id="KW-0808">Transferase</keyword>
<keyword evidence="3" id="KW-0328">Glycosyltransferase</keyword>
<reference evidence="7 8" key="1">
    <citation type="submission" date="2019-08" db="EMBL/GenBank/DDBJ databases">
        <authorList>
            <person name="Khan S.A."/>
            <person name="Jeon C.O."/>
            <person name="Jeong S.E."/>
        </authorList>
    </citation>
    <scope>NUCLEOTIDE SEQUENCE [LARGE SCALE GENOMIC DNA]</scope>
    <source>
        <strain evidence="8">IMCC1728</strain>
    </source>
</reference>
<dbReference type="Gene3D" id="3.90.550.10">
    <property type="entry name" value="Spore Coat Polysaccharide Biosynthesis Protein SpsA, Chain A"/>
    <property type="match status" value="1"/>
</dbReference>
<accession>A0A5C6U704</accession>
<protein>
    <submittedName>
        <fullName evidence="7">Glycosyltransferase</fullName>
    </submittedName>
</protein>
<dbReference type="Proteomes" id="UP000321832">
    <property type="component" value="Unassembled WGS sequence"/>
</dbReference>
<evidence type="ECO:0000313" key="8">
    <source>
        <dbReference type="Proteomes" id="UP000321832"/>
    </source>
</evidence>
<dbReference type="SUPFAM" id="SSF53448">
    <property type="entry name" value="Nucleotide-diphospho-sugar transferases"/>
    <property type="match status" value="1"/>
</dbReference>
<organism evidence="7 8">
    <name type="scientific">Piscinibacter aquaticus</name>
    <dbReference type="NCBI Taxonomy" id="392597"/>
    <lineage>
        <taxon>Bacteria</taxon>
        <taxon>Pseudomonadati</taxon>
        <taxon>Pseudomonadota</taxon>
        <taxon>Betaproteobacteria</taxon>
        <taxon>Burkholderiales</taxon>
        <taxon>Sphaerotilaceae</taxon>
        <taxon>Piscinibacter</taxon>
    </lineage>
</organism>
<proteinExistence type="predicted"/>
<sequence>MGGGTGGGGVAVCTLAAPPREGRVSATLSIVVPALNEAAGIVATLQALAPLRERGAEVIVVDGGSRDATAERARPWADRVIDGPRGRARQLNAGAAVATSAHLLFLHADTRLPDAADALIAQALGSHALAWGRFDVVIEGRSRMFPVIAALMNRRSRWSGIATGDQAMFMTRAAFDVAGGFPDQPLMEDIELSSRLKRLRAPVCLRERVVTSGRRWEQRGVWRTIVLMWRLRLLYALGVSADRLAAWYR</sequence>
<evidence type="ECO:0000313" key="7">
    <source>
        <dbReference type="EMBL" id="TXC67528.1"/>
    </source>
</evidence>
<dbReference type="GO" id="GO:0016757">
    <property type="term" value="F:glycosyltransferase activity"/>
    <property type="evidence" value="ECO:0007669"/>
    <property type="project" value="UniProtKB-KW"/>
</dbReference>
<dbReference type="CDD" id="cd02522">
    <property type="entry name" value="GT_2_like_a"/>
    <property type="match status" value="1"/>
</dbReference>
<comment type="subcellular location">
    <subcellularLocation>
        <location evidence="1">Cell membrane</location>
    </subcellularLocation>
</comment>
<name>A0A5C6U704_9BURK</name>
<dbReference type="PANTHER" id="PTHR43646">
    <property type="entry name" value="GLYCOSYLTRANSFERASE"/>
    <property type="match status" value="1"/>
</dbReference>